<organism evidence="14 15">
    <name type="scientific">Schinkia azotoformans MEV2011</name>
    <dbReference type="NCBI Taxonomy" id="1348973"/>
    <lineage>
        <taxon>Bacteria</taxon>
        <taxon>Bacillati</taxon>
        <taxon>Bacillota</taxon>
        <taxon>Bacilli</taxon>
        <taxon>Bacillales</taxon>
        <taxon>Bacillaceae</taxon>
        <taxon>Calidifontibacillus/Schinkia group</taxon>
        <taxon>Schinkia</taxon>
    </lineage>
</organism>
<protein>
    <recommendedName>
        <fullName evidence="10">tRNA dimethylallyltransferase</fullName>
        <ecNumber evidence="10">2.5.1.75</ecNumber>
    </recommendedName>
    <alternativeName>
        <fullName evidence="10">Dimethylallyl diphosphate:tRNA dimethylallyltransferase</fullName>
        <shortName evidence="10">DMAPP:tRNA dimethylallyltransferase</shortName>
        <shortName evidence="10">DMATase</shortName>
    </alternativeName>
    <alternativeName>
        <fullName evidence="10">Isopentenyl-diphosphate:tRNA isopentenyltransferase</fullName>
        <shortName evidence="10">IPP transferase</shortName>
        <shortName evidence="10">IPPT</shortName>
        <shortName evidence="10">IPTase</shortName>
    </alternativeName>
</protein>
<feature type="site" description="Interaction with substrate tRNA" evidence="10">
    <location>
        <position position="122"/>
    </location>
</feature>
<evidence type="ECO:0000313" key="15">
    <source>
        <dbReference type="Proteomes" id="UP000027936"/>
    </source>
</evidence>
<sequence>MPTIVYYGFRDHFLLTKVTFIMKKKVIAIIGPTAVGKTKMSIELAKALDGEIISGDSMQIYRGMDIGTAKVTEEEMQGIPHYLIDIKDPVEEFSVAEFQGRAANLIDEISGKGKTPIIAGGTGLYIQSILYNYNFSVAESNPEYRLFLEKRIETEGINGVYNELRMIDPKSCDRIHPNNVRRVIRALEVYHETGLTMTEYLQEQEYEAPYDHQIIGLTMERSLLYERINKRVDMMVNQGLIKEVKALYETGIKDCQSIQAIGYKELYDYFNGKVSKEEAIELLKRNSRRYAKRQLTWFRNKMDVEWFDMSGAVFDANLFEQKIQEILKLVAGKLQLKAK</sequence>
<dbReference type="EC" id="2.5.1.75" evidence="10"/>
<dbReference type="AlphaFoldDB" id="A0A072NSV7"/>
<comment type="catalytic activity">
    <reaction evidence="9 10 11">
        <text>adenosine(37) in tRNA + dimethylallyl diphosphate = N(6)-dimethylallyladenosine(37) in tRNA + diphosphate</text>
        <dbReference type="Rhea" id="RHEA:26482"/>
        <dbReference type="Rhea" id="RHEA-COMP:10162"/>
        <dbReference type="Rhea" id="RHEA-COMP:10375"/>
        <dbReference type="ChEBI" id="CHEBI:33019"/>
        <dbReference type="ChEBI" id="CHEBI:57623"/>
        <dbReference type="ChEBI" id="CHEBI:74411"/>
        <dbReference type="ChEBI" id="CHEBI:74415"/>
        <dbReference type="EC" id="2.5.1.75"/>
    </reaction>
</comment>
<dbReference type="GO" id="GO:0052381">
    <property type="term" value="F:tRNA dimethylallyltransferase activity"/>
    <property type="evidence" value="ECO:0007669"/>
    <property type="project" value="UniProtKB-UniRule"/>
</dbReference>
<feature type="binding site" evidence="10">
    <location>
        <begin position="33"/>
        <end position="38"/>
    </location>
    <ligand>
        <name>substrate</name>
    </ligand>
</feature>
<evidence type="ECO:0000256" key="10">
    <source>
        <dbReference type="HAMAP-Rule" id="MF_00185"/>
    </source>
</evidence>
<dbReference type="GO" id="GO:0005524">
    <property type="term" value="F:ATP binding"/>
    <property type="evidence" value="ECO:0007669"/>
    <property type="project" value="UniProtKB-UniRule"/>
</dbReference>
<evidence type="ECO:0000256" key="13">
    <source>
        <dbReference type="RuleBase" id="RU003785"/>
    </source>
</evidence>
<proteinExistence type="inferred from homology"/>
<keyword evidence="5 10" id="KW-0819">tRNA processing</keyword>
<evidence type="ECO:0000256" key="12">
    <source>
        <dbReference type="RuleBase" id="RU003784"/>
    </source>
</evidence>
<name>A0A072NSV7_SCHAZ</name>
<evidence type="ECO:0000256" key="11">
    <source>
        <dbReference type="RuleBase" id="RU003783"/>
    </source>
</evidence>
<evidence type="ECO:0000256" key="1">
    <source>
        <dbReference type="ARBA" id="ARBA00001946"/>
    </source>
</evidence>
<feature type="region of interest" description="Interaction with substrate tRNA" evidence="10">
    <location>
        <begin position="56"/>
        <end position="59"/>
    </location>
</feature>
<reference evidence="14 15" key="1">
    <citation type="submission" date="2014-04" db="EMBL/GenBank/DDBJ databases">
        <title>Draft genome sequence of Bacillus azotoformans MEV2011, a (co-) denitrifying strain unable to grow in the presence of oxygen.</title>
        <authorList>
            <person name="Nielsen M."/>
            <person name="Schreiber L."/>
            <person name="Finster K."/>
            <person name="Schramm A."/>
        </authorList>
    </citation>
    <scope>NUCLEOTIDE SEQUENCE [LARGE SCALE GENOMIC DNA]</scope>
    <source>
        <strain evidence="14 15">MEV2011</strain>
    </source>
</reference>
<evidence type="ECO:0000256" key="3">
    <source>
        <dbReference type="ARBA" id="ARBA00005842"/>
    </source>
</evidence>
<comment type="caution">
    <text evidence="10">Lacks conserved residue(s) required for the propagation of feature annotation.</text>
</comment>
<evidence type="ECO:0000256" key="4">
    <source>
        <dbReference type="ARBA" id="ARBA00022679"/>
    </source>
</evidence>
<evidence type="ECO:0000256" key="7">
    <source>
        <dbReference type="ARBA" id="ARBA00022840"/>
    </source>
</evidence>
<gene>
    <name evidence="10" type="primary">miaA</name>
    <name evidence="14" type="ORF">M670_00987</name>
</gene>
<keyword evidence="4 10" id="KW-0808">Transferase</keyword>
<dbReference type="Gene3D" id="3.40.50.300">
    <property type="entry name" value="P-loop containing nucleotide triphosphate hydrolases"/>
    <property type="match status" value="1"/>
</dbReference>
<evidence type="ECO:0000256" key="8">
    <source>
        <dbReference type="ARBA" id="ARBA00022842"/>
    </source>
</evidence>
<comment type="similarity">
    <text evidence="3 10 13">Belongs to the IPP transferase family.</text>
</comment>
<feature type="binding site" evidence="10">
    <location>
        <begin position="31"/>
        <end position="38"/>
    </location>
    <ligand>
        <name>ATP</name>
        <dbReference type="ChEBI" id="CHEBI:30616"/>
    </ligand>
</feature>
<comment type="cofactor">
    <cofactor evidence="1 10">
        <name>Mg(2+)</name>
        <dbReference type="ChEBI" id="CHEBI:18420"/>
    </cofactor>
</comment>
<dbReference type="Gene3D" id="1.10.20.140">
    <property type="match status" value="1"/>
</dbReference>
<evidence type="ECO:0000256" key="6">
    <source>
        <dbReference type="ARBA" id="ARBA00022741"/>
    </source>
</evidence>
<keyword evidence="6 10" id="KW-0547">Nucleotide-binding</keyword>
<dbReference type="NCBIfam" id="TIGR00174">
    <property type="entry name" value="miaA"/>
    <property type="match status" value="1"/>
</dbReference>
<comment type="subunit">
    <text evidence="10">Monomer.</text>
</comment>
<dbReference type="PATRIC" id="fig|1348973.3.peg.961"/>
<evidence type="ECO:0000313" key="14">
    <source>
        <dbReference type="EMBL" id="KEF39963.1"/>
    </source>
</evidence>
<dbReference type="SUPFAM" id="SSF52540">
    <property type="entry name" value="P-loop containing nucleoside triphosphate hydrolases"/>
    <property type="match status" value="2"/>
</dbReference>
<comment type="function">
    <text evidence="2 10 12">Catalyzes the transfer of a dimethylallyl group onto the adenine at position 37 in tRNAs that read codons beginning with uridine, leading to the formation of N6-(dimethylallyl)adenosine (i(6)A).</text>
</comment>
<dbReference type="HAMAP" id="MF_00185">
    <property type="entry name" value="IPP_trans"/>
    <property type="match status" value="1"/>
</dbReference>
<evidence type="ECO:0000256" key="9">
    <source>
        <dbReference type="ARBA" id="ARBA00049563"/>
    </source>
</evidence>
<dbReference type="EMBL" id="JJRY01000002">
    <property type="protein sequence ID" value="KEF39963.1"/>
    <property type="molecule type" value="Genomic_DNA"/>
</dbReference>
<keyword evidence="8 10" id="KW-0460">Magnesium</keyword>
<dbReference type="Proteomes" id="UP000027936">
    <property type="component" value="Unassembled WGS sequence"/>
</dbReference>
<dbReference type="InterPro" id="IPR039657">
    <property type="entry name" value="Dimethylallyltransferase"/>
</dbReference>
<comment type="caution">
    <text evidence="14">The sequence shown here is derived from an EMBL/GenBank/DDBJ whole genome shotgun (WGS) entry which is preliminary data.</text>
</comment>
<feature type="site" description="Interaction with substrate tRNA" evidence="10">
    <location>
        <position position="145"/>
    </location>
</feature>
<dbReference type="Pfam" id="PF01715">
    <property type="entry name" value="IPPT"/>
    <property type="match status" value="1"/>
</dbReference>
<dbReference type="InterPro" id="IPR018022">
    <property type="entry name" value="IPT"/>
</dbReference>
<keyword evidence="7 10" id="KW-0067">ATP-binding</keyword>
<dbReference type="PANTHER" id="PTHR11088">
    <property type="entry name" value="TRNA DIMETHYLALLYLTRANSFERASE"/>
    <property type="match status" value="1"/>
</dbReference>
<dbReference type="InterPro" id="IPR027417">
    <property type="entry name" value="P-loop_NTPase"/>
</dbReference>
<dbReference type="PANTHER" id="PTHR11088:SF60">
    <property type="entry name" value="TRNA DIMETHYLALLYLTRANSFERASE"/>
    <property type="match status" value="1"/>
</dbReference>
<accession>A0A072NSV7</accession>
<evidence type="ECO:0000256" key="5">
    <source>
        <dbReference type="ARBA" id="ARBA00022694"/>
    </source>
</evidence>
<dbReference type="GO" id="GO:0006400">
    <property type="term" value="P:tRNA modification"/>
    <property type="evidence" value="ECO:0007669"/>
    <property type="project" value="TreeGrafter"/>
</dbReference>
<evidence type="ECO:0000256" key="2">
    <source>
        <dbReference type="ARBA" id="ARBA00003213"/>
    </source>
</evidence>